<dbReference type="Gene3D" id="3.40.50.720">
    <property type="entry name" value="NAD(P)-binding Rossmann-like Domain"/>
    <property type="match status" value="1"/>
</dbReference>
<feature type="transmembrane region" description="Helical" evidence="1">
    <location>
        <begin position="142"/>
        <end position="164"/>
    </location>
</feature>
<keyword evidence="1" id="KW-0521">NADP</keyword>
<reference evidence="4" key="1">
    <citation type="submission" date="2025-08" db="UniProtKB">
        <authorList>
            <consortium name="RefSeq"/>
        </authorList>
    </citation>
    <scope>IDENTIFICATION</scope>
</reference>
<comment type="similarity">
    <text evidence="1">Belongs to the fatty acyl-CoA reductase family.</text>
</comment>
<dbReference type="GO" id="GO:0035336">
    <property type="term" value="P:long-chain fatty-acyl-CoA metabolic process"/>
    <property type="evidence" value="ECO:0007669"/>
    <property type="project" value="TreeGrafter"/>
</dbReference>
<keyword evidence="1" id="KW-0812">Transmembrane</keyword>
<dbReference type="GeneID" id="103518429"/>
<organism evidence="3 4">
    <name type="scientific">Diaphorina citri</name>
    <name type="common">Asian citrus psyllid</name>
    <dbReference type="NCBI Taxonomy" id="121845"/>
    <lineage>
        <taxon>Eukaryota</taxon>
        <taxon>Metazoa</taxon>
        <taxon>Ecdysozoa</taxon>
        <taxon>Arthropoda</taxon>
        <taxon>Hexapoda</taxon>
        <taxon>Insecta</taxon>
        <taxon>Pterygota</taxon>
        <taxon>Neoptera</taxon>
        <taxon>Paraneoptera</taxon>
        <taxon>Hemiptera</taxon>
        <taxon>Sternorrhyncha</taxon>
        <taxon>Psylloidea</taxon>
        <taxon>Psyllidae</taxon>
        <taxon>Diaphorininae</taxon>
        <taxon>Diaphorina</taxon>
    </lineage>
</organism>
<dbReference type="PaxDb" id="121845-A0A3Q0JH25"/>
<evidence type="ECO:0000313" key="4">
    <source>
        <dbReference type="RefSeq" id="XP_026686025.1"/>
    </source>
</evidence>
<dbReference type="Pfam" id="PF07993">
    <property type="entry name" value="NAD_binding_4"/>
    <property type="match status" value="1"/>
</dbReference>
<accession>A0A3Q0JH25</accession>
<dbReference type="Proteomes" id="UP000079169">
    <property type="component" value="Unplaced"/>
</dbReference>
<evidence type="ECO:0000259" key="2">
    <source>
        <dbReference type="Pfam" id="PF07993"/>
    </source>
</evidence>
<gene>
    <name evidence="4" type="primary">LOC103518429</name>
</gene>
<protein>
    <recommendedName>
        <fullName evidence="1">Fatty acyl-CoA reductase</fullName>
        <ecNumber evidence="1">1.2.1.84</ecNumber>
    </recommendedName>
</protein>
<dbReference type="InterPro" id="IPR036291">
    <property type="entry name" value="NAD(P)-bd_dom_sf"/>
</dbReference>
<evidence type="ECO:0000256" key="1">
    <source>
        <dbReference type="RuleBase" id="RU363097"/>
    </source>
</evidence>
<dbReference type="InterPro" id="IPR013120">
    <property type="entry name" value="FAR_NAD-bd"/>
</dbReference>
<dbReference type="KEGG" id="dci:103518429"/>
<name>A0A3Q0JH25_DIACI</name>
<dbReference type="GO" id="GO:0005777">
    <property type="term" value="C:peroxisome"/>
    <property type="evidence" value="ECO:0007669"/>
    <property type="project" value="TreeGrafter"/>
</dbReference>
<keyword evidence="1" id="KW-0443">Lipid metabolism</keyword>
<comment type="catalytic activity">
    <reaction evidence="1">
        <text>a long-chain fatty acyl-CoA + 2 NADPH + 2 H(+) = a long-chain primary fatty alcohol + 2 NADP(+) + CoA</text>
        <dbReference type="Rhea" id="RHEA:52716"/>
        <dbReference type="ChEBI" id="CHEBI:15378"/>
        <dbReference type="ChEBI" id="CHEBI:57287"/>
        <dbReference type="ChEBI" id="CHEBI:57783"/>
        <dbReference type="ChEBI" id="CHEBI:58349"/>
        <dbReference type="ChEBI" id="CHEBI:77396"/>
        <dbReference type="ChEBI" id="CHEBI:83139"/>
        <dbReference type="EC" id="1.2.1.84"/>
    </reaction>
</comment>
<comment type="function">
    <text evidence="1">Catalyzes the reduction of fatty acyl-CoA to fatty alcohols.</text>
</comment>
<keyword evidence="1" id="KW-0444">Lipid biosynthesis</keyword>
<keyword evidence="1" id="KW-0472">Membrane</keyword>
<keyword evidence="3" id="KW-1185">Reference proteome</keyword>
<feature type="domain" description="Thioester reductase (TE)" evidence="2">
    <location>
        <begin position="18"/>
        <end position="84"/>
    </location>
</feature>
<dbReference type="GO" id="GO:0102965">
    <property type="term" value="F:alcohol-forming long-chain fatty acyl-CoA reductase activity"/>
    <property type="evidence" value="ECO:0007669"/>
    <property type="project" value="UniProtKB-EC"/>
</dbReference>
<sequence length="172" mass="19687">MQEEQKVDDFYRDGQILVTGGTGFMGKLLIDKLLRSFPDIGAIYIMVRDKKGSSPEERVKNMLNSVIFDRLNKEVPDFRSKIQASSSSFFLLIIVGPPSNFRPPQQRSARLSIQNPGTMVYHLQDSFDPDVRKKALARYYRLYLIHLIVKGVLYAIVGFFLWILTRVTIGVV</sequence>
<keyword evidence="1" id="KW-0560">Oxidoreductase</keyword>
<dbReference type="PANTHER" id="PTHR11011">
    <property type="entry name" value="MALE STERILITY PROTEIN 2-RELATED"/>
    <property type="match status" value="1"/>
</dbReference>
<dbReference type="AlphaFoldDB" id="A0A3Q0JH25"/>
<dbReference type="InterPro" id="IPR026055">
    <property type="entry name" value="FAR"/>
</dbReference>
<evidence type="ECO:0000313" key="3">
    <source>
        <dbReference type="Proteomes" id="UP000079169"/>
    </source>
</evidence>
<dbReference type="SUPFAM" id="SSF51735">
    <property type="entry name" value="NAD(P)-binding Rossmann-fold domains"/>
    <property type="match status" value="1"/>
</dbReference>
<dbReference type="STRING" id="121845.A0A3Q0JH25"/>
<dbReference type="RefSeq" id="XP_026686025.1">
    <property type="nucleotide sequence ID" value="XM_026830224.1"/>
</dbReference>
<dbReference type="PANTHER" id="PTHR11011:SF45">
    <property type="entry name" value="FATTY ACYL-COA REDUCTASE CG8306-RELATED"/>
    <property type="match status" value="1"/>
</dbReference>
<keyword evidence="1" id="KW-1133">Transmembrane helix</keyword>
<dbReference type="EC" id="1.2.1.84" evidence="1"/>
<proteinExistence type="inferred from homology"/>
<dbReference type="GO" id="GO:0080019">
    <property type="term" value="F:alcohol-forming very long-chain fatty acyl-CoA reductase activity"/>
    <property type="evidence" value="ECO:0007669"/>
    <property type="project" value="InterPro"/>
</dbReference>